<dbReference type="InterPro" id="IPR000483">
    <property type="entry name" value="Cys-rich_flank_reg_C"/>
</dbReference>
<organism evidence="7 8">
    <name type="scientific">Electrophorus electricus</name>
    <name type="common">Electric eel</name>
    <name type="synonym">Gymnotus electricus</name>
    <dbReference type="NCBI Taxonomy" id="8005"/>
    <lineage>
        <taxon>Eukaryota</taxon>
        <taxon>Metazoa</taxon>
        <taxon>Chordata</taxon>
        <taxon>Craniata</taxon>
        <taxon>Vertebrata</taxon>
        <taxon>Euteleostomi</taxon>
        <taxon>Actinopterygii</taxon>
        <taxon>Neopterygii</taxon>
        <taxon>Teleostei</taxon>
        <taxon>Ostariophysi</taxon>
        <taxon>Gymnotiformes</taxon>
        <taxon>Gymnotoidei</taxon>
        <taxon>Gymnotidae</taxon>
        <taxon>Electrophorus</taxon>
    </lineage>
</organism>
<accession>A0A4W4HJQ2</accession>
<dbReference type="Ensembl" id="ENSEEET00000052189.2">
    <property type="protein sequence ID" value="ENSEEEP00000051632.2"/>
    <property type="gene ID" value="ENSEEEG00000024242.2"/>
</dbReference>
<keyword evidence="1" id="KW-0433">Leucine-rich repeat</keyword>
<feature type="chain" id="PRO_5044305159" description="LRRCT domain-containing protein" evidence="5">
    <location>
        <begin position="23"/>
        <end position="506"/>
    </location>
</feature>
<reference evidence="7" key="3">
    <citation type="submission" date="2020-05" db="EMBL/GenBank/DDBJ databases">
        <title>Electrophorus electricus (electric eel) genome, fEleEle1, primary haplotype.</title>
        <authorList>
            <person name="Myers G."/>
            <person name="Meyer A."/>
            <person name="Fedrigo O."/>
            <person name="Formenti G."/>
            <person name="Rhie A."/>
            <person name="Tracey A."/>
            <person name="Sims Y."/>
            <person name="Jarvis E.D."/>
        </authorList>
    </citation>
    <scope>NUCLEOTIDE SEQUENCE [LARGE SCALE GENOMIC DNA]</scope>
</reference>
<keyword evidence="4" id="KW-0325">Glycoprotein</keyword>
<evidence type="ECO:0000256" key="4">
    <source>
        <dbReference type="ARBA" id="ARBA00023180"/>
    </source>
</evidence>
<dbReference type="Gene3D" id="3.80.10.10">
    <property type="entry name" value="Ribonuclease Inhibitor"/>
    <property type="match status" value="3"/>
</dbReference>
<dbReference type="Proteomes" id="UP000314983">
    <property type="component" value="Chromosome 19"/>
</dbReference>
<dbReference type="SUPFAM" id="SSF52058">
    <property type="entry name" value="L domain-like"/>
    <property type="match status" value="1"/>
</dbReference>
<dbReference type="STRING" id="8005.ENSEEEP00000051632"/>
<dbReference type="FunFam" id="3.80.10.10:FF:000770">
    <property type="entry name" value="Uncharacterized protein"/>
    <property type="match status" value="1"/>
</dbReference>
<evidence type="ECO:0000313" key="7">
    <source>
        <dbReference type="Ensembl" id="ENSEEEP00000051632.2"/>
    </source>
</evidence>
<dbReference type="GO" id="GO:0005886">
    <property type="term" value="C:plasma membrane"/>
    <property type="evidence" value="ECO:0007669"/>
    <property type="project" value="TreeGrafter"/>
</dbReference>
<keyword evidence="2 5" id="KW-0732">Signal</keyword>
<dbReference type="SMART" id="SM00082">
    <property type="entry name" value="LRRCT"/>
    <property type="match status" value="1"/>
</dbReference>
<gene>
    <name evidence="7" type="primary">zgc:153913</name>
</gene>
<dbReference type="PROSITE" id="PS51450">
    <property type="entry name" value="LRR"/>
    <property type="match status" value="1"/>
</dbReference>
<dbReference type="OMA" id="REVFCSD"/>
<evidence type="ECO:0000256" key="5">
    <source>
        <dbReference type="SAM" id="SignalP"/>
    </source>
</evidence>
<dbReference type="InterPro" id="IPR050541">
    <property type="entry name" value="LRR_TM_domain-containing"/>
</dbReference>
<feature type="domain" description="LRRCT" evidence="6">
    <location>
        <begin position="366"/>
        <end position="418"/>
    </location>
</feature>
<dbReference type="SMART" id="SM00364">
    <property type="entry name" value="LRR_BAC"/>
    <property type="match status" value="5"/>
</dbReference>
<reference evidence="7" key="5">
    <citation type="submission" date="2025-09" db="UniProtKB">
        <authorList>
            <consortium name="Ensembl"/>
        </authorList>
    </citation>
    <scope>IDENTIFICATION</scope>
</reference>
<dbReference type="GeneTree" id="ENSGT00940000157572"/>
<evidence type="ECO:0000256" key="2">
    <source>
        <dbReference type="ARBA" id="ARBA00022729"/>
    </source>
</evidence>
<dbReference type="PANTHER" id="PTHR24369">
    <property type="entry name" value="ANTIGEN BSP, PUTATIVE-RELATED"/>
    <property type="match status" value="1"/>
</dbReference>
<dbReference type="InterPro" id="IPR003591">
    <property type="entry name" value="Leu-rich_rpt_typical-subtyp"/>
</dbReference>
<feature type="signal peptide" evidence="5">
    <location>
        <begin position="1"/>
        <end position="22"/>
    </location>
</feature>
<reference evidence="8" key="1">
    <citation type="journal article" date="2014" name="Science">
        <title>Nonhuman genetics. Genomic basis for the convergent evolution of electric organs.</title>
        <authorList>
            <person name="Gallant J.R."/>
            <person name="Traeger L.L."/>
            <person name="Volkening J.D."/>
            <person name="Moffett H."/>
            <person name="Chen P.H."/>
            <person name="Novina C.D."/>
            <person name="Phillips G.N.Jr."/>
            <person name="Anand R."/>
            <person name="Wells G.B."/>
            <person name="Pinch M."/>
            <person name="Guth R."/>
            <person name="Unguez G.A."/>
            <person name="Albert J.S."/>
            <person name="Zakon H.H."/>
            <person name="Samanta M.P."/>
            <person name="Sussman M.R."/>
        </authorList>
    </citation>
    <scope>NUCLEOTIDE SEQUENCE [LARGE SCALE GENOMIC DNA]</scope>
</reference>
<dbReference type="PANTHER" id="PTHR24369:SF214">
    <property type="entry name" value="GLYCOPROTEIN V PLATELET"/>
    <property type="match status" value="1"/>
</dbReference>
<dbReference type="FunFam" id="3.80.10.10:FF:001164">
    <property type="entry name" value="GH01279p"/>
    <property type="match status" value="1"/>
</dbReference>
<dbReference type="InterPro" id="IPR001611">
    <property type="entry name" value="Leu-rich_rpt"/>
</dbReference>
<dbReference type="AlphaFoldDB" id="A0A4W4HJQ2"/>
<dbReference type="PRINTS" id="PR00019">
    <property type="entry name" value="LEURICHRPT"/>
</dbReference>
<evidence type="ECO:0000259" key="6">
    <source>
        <dbReference type="SMART" id="SM00082"/>
    </source>
</evidence>
<protein>
    <recommendedName>
        <fullName evidence="6">LRRCT domain-containing protein</fullName>
    </recommendedName>
</protein>
<name>A0A4W4HJQ2_ELEEL</name>
<reference evidence="8" key="2">
    <citation type="journal article" date="2017" name="Sci. Adv.">
        <title>A tail of two voltages: Proteomic comparison of the three electric organs of the electric eel.</title>
        <authorList>
            <person name="Traeger L.L."/>
            <person name="Sabat G."/>
            <person name="Barrett-Wilt G.A."/>
            <person name="Wells G.B."/>
            <person name="Sussman M.R."/>
        </authorList>
    </citation>
    <scope>NUCLEOTIDE SEQUENCE [LARGE SCALE GENOMIC DNA]</scope>
</reference>
<reference evidence="7" key="4">
    <citation type="submission" date="2025-08" db="UniProtKB">
        <authorList>
            <consortium name="Ensembl"/>
        </authorList>
    </citation>
    <scope>IDENTIFICATION</scope>
</reference>
<keyword evidence="3" id="KW-0677">Repeat</keyword>
<keyword evidence="8" id="KW-1185">Reference proteome</keyword>
<dbReference type="SMART" id="SM00369">
    <property type="entry name" value="LRR_TYP"/>
    <property type="match status" value="11"/>
</dbReference>
<dbReference type="InterPro" id="IPR032675">
    <property type="entry name" value="LRR_dom_sf"/>
</dbReference>
<evidence type="ECO:0000256" key="1">
    <source>
        <dbReference type="ARBA" id="ARBA00022614"/>
    </source>
</evidence>
<proteinExistence type="predicted"/>
<evidence type="ECO:0000256" key="3">
    <source>
        <dbReference type="ARBA" id="ARBA00022737"/>
    </source>
</evidence>
<sequence length="506" mass="56015">MASSHTIILFALLQLPFYGVLSRTNATCPGPCQCFSITTMICSDDQMMALPADIPPQVRTLIVVASSVGAVAFREEVHLTKLVLLNNPVNMVSSHAFEQLTGLEELEISGSPLMAIESGAFQTLCKLSTLLLNNNKLKILPPGILDVLQRLQTLQLRGNGLQYLGTKHLHNLHNLQHLDLSFNQLPSATLQLRILSLRGNQVTNLPQGIFTQLKSLEELNLRDNRVSELSAGVFPGSLKKLVLRGNGLVQLPSTAFGDLRYLTHLDLSHNRLSTIPAELLQNLSSLEYFSISANQISELHGTSFQGLLNLKTIHLQANNLSFLEADLFKDQEEMSRLFLSRNRLQSLPYGFFESFGIESLVQLHDNPWHCNCSLLYLREWLEYSSGAVEEVSQILCFSPEPVRGKRLASLGKDQLVCTNSSEAKSRDDATGPTDVEISTSAASKTKHCSLQDINGTLVIKCRLMKCSNLKVETHFHLVDGSTFTHMQTAKWPKHTQCLSGTVTLTV</sequence>
<dbReference type="Pfam" id="PF13855">
    <property type="entry name" value="LRR_8"/>
    <property type="match status" value="3"/>
</dbReference>
<evidence type="ECO:0000313" key="8">
    <source>
        <dbReference type="Proteomes" id="UP000314983"/>
    </source>
</evidence>